<keyword evidence="2 5" id="KW-0238">DNA-binding</keyword>
<evidence type="ECO:0000256" key="3">
    <source>
        <dbReference type="ARBA" id="ARBA00023163"/>
    </source>
</evidence>
<dbReference type="PANTHER" id="PTHR30146">
    <property type="entry name" value="LACI-RELATED TRANSCRIPTIONAL REPRESSOR"/>
    <property type="match status" value="1"/>
</dbReference>
<dbReference type="CDD" id="cd06267">
    <property type="entry name" value="PBP1_LacI_sugar_binding-like"/>
    <property type="match status" value="1"/>
</dbReference>
<dbReference type="Gene3D" id="1.10.260.40">
    <property type="entry name" value="lambda repressor-like DNA-binding domains"/>
    <property type="match status" value="1"/>
</dbReference>
<dbReference type="PROSITE" id="PS50932">
    <property type="entry name" value="HTH_LACI_2"/>
    <property type="match status" value="1"/>
</dbReference>
<evidence type="ECO:0000256" key="2">
    <source>
        <dbReference type="ARBA" id="ARBA00023125"/>
    </source>
</evidence>
<accession>A0ABU8ZRJ7</accession>
<evidence type="ECO:0000313" key="6">
    <source>
        <dbReference type="Proteomes" id="UP001373159"/>
    </source>
</evidence>
<dbReference type="RefSeq" id="WP_340469945.1">
    <property type="nucleotide sequence ID" value="NZ_JBANBB010000002.1"/>
</dbReference>
<dbReference type="Pfam" id="PF13377">
    <property type="entry name" value="Peripla_BP_3"/>
    <property type="match status" value="1"/>
</dbReference>
<dbReference type="SUPFAM" id="SSF53822">
    <property type="entry name" value="Periplasmic binding protein-like I"/>
    <property type="match status" value="1"/>
</dbReference>
<dbReference type="Pfam" id="PF00356">
    <property type="entry name" value="LacI"/>
    <property type="match status" value="1"/>
</dbReference>
<dbReference type="Proteomes" id="UP001373159">
    <property type="component" value="Unassembled WGS sequence"/>
</dbReference>
<dbReference type="Gene3D" id="3.40.50.2300">
    <property type="match status" value="2"/>
</dbReference>
<dbReference type="InterPro" id="IPR028082">
    <property type="entry name" value="Peripla_BP_I"/>
</dbReference>
<gene>
    <name evidence="5" type="ORF">V8P97_07060</name>
</gene>
<evidence type="ECO:0000259" key="4">
    <source>
        <dbReference type="PROSITE" id="PS50932"/>
    </source>
</evidence>
<dbReference type="InterPro" id="IPR046335">
    <property type="entry name" value="LacI/GalR-like_sensor"/>
</dbReference>
<keyword evidence="3" id="KW-0804">Transcription</keyword>
<protein>
    <submittedName>
        <fullName evidence="5">LacI family DNA-binding transcriptional regulator</fullName>
    </submittedName>
</protein>
<dbReference type="PANTHER" id="PTHR30146:SF109">
    <property type="entry name" value="HTH-TYPE TRANSCRIPTIONAL REGULATOR GALS"/>
    <property type="match status" value="1"/>
</dbReference>
<dbReference type="InterPro" id="IPR010982">
    <property type="entry name" value="Lambda_DNA-bd_dom_sf"/>
</dbReference>
<dbReference type="CDD" id="cd01392">
    <property type="entry name" value="HTH_LacI"/>
    <property type="match status" value="1"/>
</dbReference>
<reference evidence="5 6" key="1">
    <citation type="submission" date="2024-02" db="EMBL/GenBank/DDBJ databases">
        <title>Bifidobacterium honeyensis sp. nov., isolated from the comb honey.</title>
        <authorList>
            <person name="Liu W."/>
            <person name="Li Y."/>
        </authorList>
    </citation>
    <scope>NUCLEOTIDE SEQUENCE [LARGE SCALE GENOMIC DNA]</scope>
    <source>
        <strain evidence="5 6">IMAU50988</strain>
    </source>
</reference>
<name>A0ABU8ZRJ7_9BIFI</name>
<organism evidence="5 6">
    <name type="scientific">Bifidobacterium favimelis</name>
    <dbReference type="NCBI Taxonomy" id="3122979"/>
    <lineage>
        <taxon>Bacteria</taxon>
        <taxon>Bacillati</taxon>
        <taxon>Actinomycetota</taxon>
        <taxon>Actinomycetes</taxon>
        <taxon>Bifidobacteriales</taxon>
        <taxon>Bifidobacteriaceae</taxon>
        <taxon>Bifidobacterium</taxon>
    </lineage>
</organism>
<keyword evidence="6" id="KW-1185">Reference proteome</keyword>
<proteinExistence type="predicted"/>
<dbReference type="InterPro" id="IPR000843">
    <property type="entry name" value="HTH_LacI"/>
</dbReference>
<keyword evidence="1" id="KW-0805">Transcription regulation</keyword>
<comment type="caution">
    <text evidence="5">The sequence shown here is derived from an EMBL/GenBank/DDBJ whole genome shotgun (WGS) entry which is preliminary data.</text>
</comment>
<dbReference type="SMART" id="SM00354">
    <property type="entry name" value="HTH_LACI"/>
    <property type="match status" value="1"/>
</dbReference>
<feature type="domain" description="HTH lacI-type" evidence="4">
    <location>
        <begin position="4"/>
        <end position="58"/>
    </location>
</feature>
<dbReference type="SUPFAM" id="SSF47413">
    <property type="entry name" value="lambda repressor-like DNA-binding domains"/>
    <property type="match status" value="1"/>
</dbReference>
<dbReference type="GO" id="GO:0003677">
    <property type="term" value="F:DNA binding"/>
    <property type="evidence" value="ECO:0007669"/>
    <property type="project" value="UniProtKB-KW"/>
</dbReference>
<evidence type="ECO:0000256" key="1">
    <source>
        <dbReference type="ARBA" id="ARBA00023015"/>
    </source>
</evidence>
<evidence type="ECO:0000313" key="5">
    <source>
        <dbReference type="EMBL" id="MEK0307217.1"/>
    </source>
</evidence>
<sequence>MRRATVYDVAERAGVSIATVSCTYWQPSRVRESTRLKVLEVAKRLNYIPSASARNLARGRVGALGLYSFDFCPVRSLEQGCEDGQEREGETDICTYPLYADEVERGFQQACWQMGQAVLLGGSTGSNPTRSVVDMAGRVDGLALLSWLGDISTLQRLATIMPVVMLAQNPGDLPVLYVSADNYAGLGELIDHLVGVHGAKRIEYVGSMIDPEMRERFHVIQERLTQLGRPVPLMPVDEGFAAKQPFQSVKAMQLARDLPDALVCENDQTALAVINFLRGLGTRVPDDVMVTGADGILAGQFSDPTLTTVQLPMQRIGNIAAHELARQEGKPWTKTKSVLVSEKLKIRQSCGCERPVIHVSDC</sequence>
<dbReference type="EMBL" id="JBANBB010000002">
    <property type="protein sequence ID" value="MEK0307217.1"/>
    <property type="molecule type" value="Genomic_DNA"/>
</dbReference>